<reference evidence="1 2" key="1">
    <citation type="submission" date="2019-08" db="EMBL/GenBank/DDBJ databases">
        <title>In-depth cultivation of the pig gut microbiome towards novel bacterial diversity and tailored functional studies.</title>
        <authorList>
            <person name="Wylensek D."/>
            <person name="Hitch T.C.A."/>
            <person name="Clavel T."/>
        </authorList>
    </citation>
    <scope>NUCLEOTIDE SEQUENCE [LARGE SCALE GENOMIC DNA]</scope>
    <source>
        <strain evidence="1 2">LKV-178-WT-2A</strain>
    </source>
</reference>
<name>A0A7K0KIY4_9BACT</name>
<dbReference type="Pfam" id="PF02620">
    <property type="entry name" value="YceD"/>
    <property type="match status" value="1"/>
</dbReference>
<protein>
    <submittedName>
        <fullName evidence="1">DUF177 domain-containing protein</fullName>
    </submittedName>
</protein>
<dbReference type="EMBL" id="VUNG01000060">
    <property type="protein sequence ID" value="MST85897.1"/>
    <property type="molecule type" value="Genomic_DNA"/>
</dbReference>
<keyword evidence="2" id="KW-1185">Reference proteome</keyword>
<evidence type="ECO:0000313" key="2">
    <source>
        <dbReference type="Proteomes" id="UP000438914"/>
    </source>
</evidence>
<organism evidence="1 2">
    <name type="scientific">Hallella mizrahii</name>
    <dbReference type="NCBI Taxonomy" id="2606637"/>
    <lineage>
        <taxon>Bacteria</taxon>
        <taxon>Pseudomonadati</taxon>
        <taxon>Bacteroidota</taxon>
        <taxon>Bacteroidia</taxon>
        <taxon>Bacteroidales</taxon>
        <taxon>Prevotellaceae</taxon>
        <taxon>Hallella</taxon>
    </lineage>
</organism>
<sequence>MSNLEQFKIDLKGLSEGDNVFDFDLSDPYFEAIQAPAVKRGRVHSSLTIRRTGDVFYLDFHTDGFVIVPCDLCLEDMEQPIESDDHLVAKFGDDYSEDDDLVTVREDNAILDVSWFIYEFIELSIPLRHVHAPGKCDPAMMKILQEHSAARSGDEDTEPVDSRWAALKKIKDKN</sequence>
<dbReference type="AlphaFoldDB" id="A0A7K0KIY4"/>
<dbReference type="InterPro" id="IPR003772">
    <property type="entry name" value="YceD"/>
</dbReference>
<comment type="caution">
    <text evidence="1">The sequence shown here is derived from an EMBL/GenBank/DDBJ whole genome shotgun (WGS) entry which is preliminary data.</text>
</comment>
<accession>A0A7K0KIY4</accession>
<dbReference type="Proteomes" id="UP000438914">
    <property type="component" value="Unassembled WGS sequence"/>
</dbReference>
<evidence type="ECO:0000313" key="1">
    <source>
        <dbReference type="EMBL" id="MST85897.1"/>
    </source>
</evidence>
<proteinExistence type="predicted"/>
<gene>
    <name evidence="1" type="ORF">FYJ73_14685</name>
</gene>
<dbReference type="RefSeq" id="WP_154535495.1">
    <property type="nucleotide sequence ID" value="NZ_VUNG01000060.1"/>
</dbReference>